<name>A0A347ZNZ3_9CHLR</name>
<proteinExistence type="predicted"/>
<evidence type="ECO:0000313" key="1">
    <source>
        <dbReference type="EMBL" id="REG08627.1"/>
    </source>
</evidence>
<keyword evidence="2" id="KW-1185">Reference proteome</keyword>
<evidence type="ECO:0000313" key="2">
    <source>
        <dbReference type="Proteomes" id="UP000256388"/>
    </source>
</evidence>
<dbReference type="OrthoDB" id="9798792at2"/>
<dbReference type="EMBL" id="QUMS01000002">
    <property type="protein sequence ID" value="REG08627.1"/>
    <property type="molecule type" value="Genomic_DNA"/>
</dbReference>
<dbReference type="InterPro" id="IPR026350">
    <property type="entry name" value="GxxExxY"/>
</dbReference>
<organism evidence="1 2">
    <name type="scientific">Pelolinea submarina</name>
    <dbReference type="NCBI Taxonomy" id="913107"/>
    <lineage>
        <taxon>Bacteria</taxon>
        <taxon>Bacillati</taxon>
        <taxon>Chloroflexota</taxon>
        <taxon>Anaerolineae</taxon>
        <taxon>Anaerolineales</taxon>
        <taxon>Anaerolineaceae</taxon>
        <taxon>Pelolinea</taxon>
    </lineage>
</organism>
<comment type="caution">
    <text evidence="1">The sequence shown here is derived from an EMBL/GenBank/DDBJ whole genome shotgun (WGS) entry which is preliminary data.</text>
</comment>
<reference evidence="1 2" key="1">
    <citation type="submission" date="2018-08" db="EMBL/GenBank/DDBJ databases">
        <title>Genomic Encyclopedia of Type Strains, Phase IV (KMG-IV): sequencing the most valuable type-strain genomes for metagenomic binning, comparative biology and taxonomic classification.</title>
        <authorList>
            <person name="Goeker M."/>
        </authorList>
    </citation>
    <scope>NUCLEOTIDE SEQUENCE [LARGE SCALE GENOMIC DNA]</scope>
    <source>
        <strain evidence="1 2">DSM 23923</strain>
    </source>
</reference>
<dbReference type="Proteomes" id="UP000256388">
    <property type="component" value="Unassembled WGS sequence"/>
</dbReference>
<dbReference type="RefSeq" id="WP_116225276.1">
    <property type="nucleotide sequence ID" value="NZ_AP018437.1"/>
</dbReference>
<sequence>MTDGPLVELEKLNRITEKIIGCAYTVSNTLGIGFLEKVYENALAVELRKNDLKFIQQAPIEVTYKGFIVGDYVADLLVEDAVLVELKAVKTLDENHLAQCINYLKSSNYGVCLLINFGTKRIQIKRIIN</sequence>
<dbReference type="NCBIfam" id="TIGR04256">
    <property type="entry name" value="GxxExxY"/>
    <property type="match status" value="1"/>
</dbReference>
<gene>
    <name evidence="1" type="ORF">DFR64_1999</name>
</gene>
<accession>A0A347ZNZ3</accession>
<protein>
    <submittedName>
        <fullName evidence="1">GxxExxY protein</fullName>
    </submittedName>
</protein>
<dbReference type="Pfam" id="PF13366">
    <property type="entry name" value="PDDEXK_3"/>
    <property type="match status" value="1"/>
</dbReference>
<dbReference type="AlphaFoldDB" id="A0A347ZNZ3"/>